<dbReference type="Gene3D" id="3.40.50.2000">
    <property type="entry name" value="Glycogen Phosphorylase B"/>
    <property type="match status" value="2"/>
</dbReference>
<evidence type="ECO:0000256" key="6">
    <source>
        <dbReference type="ARBA" id="ARBA00022679"/>
    </source>
</evidence>
<dbReference type="PANTHER" id="PTHR30160">
    <property type="entry name" value="TETRAACYLDISACCHARIDE 4'-KINASE-RELATED"/>
    <property type="match status" value="1"/>
</dbReference>
<evidence type="ECO:0000256" key="13">
    <source>
        <dbReference type="ARBA" id="ARBA00049201"/>
    </source>
</evidence>
<dbReference type="NCBIfam" id="NF008204">
    <property type="entry name" value="PRK10964.1"/>
    <property type="match status" value="1"/>
</dbReference>
<evidence type="ECO:0000256" key="9">
    <source>
        <dbReference type="ARBA" id="ARBA00043995"/>
    </source>
</evidence>
<keyword evidence="3" id="KW-1003">Cell membrane</keyword>
<evidence type="ECO:0000313" key="17">
    <source>
        <dbReference type="Proteomes" id="UP001196379"/>
    </source>
</evidence>
<evidence type="ECO:0000313" key="14">
    <source>
        <dbReference type="EMBL" id="MBV6532155.1"/>
    </source>
</evidence>
<dbReference type="GO" id="GO:0009244">
    <property type="term" value="P:lipopolysaccharide core region biosynthetic process"/>
    <property type="evidence" value="ECO:0007669"/>
    <property type="project" value="InterPro"/>
</dbReference>
<keyword evidence="17" id="KW-1185">Reference proteome</keyword>
<dbReference type="InterPro" id="IPR051199">
    <property type="entry name" value="LPS_LOS_Heptosyltrfase"/>
</dbReference>
<evidence type="ECO:0000256" key="1">
    <source>
        <dbReference type="ARBA" id="ARBA00004515"/>
    </source>
</evidence>
<comment type="similarity">
    <text evidence="9">Belongs to the glycosyltransferase 9 family.</text>
</comment>
<proteinExistence type="inferred from homology"/>
<comment type="subcellular location">
    <subcellularLocation>
        <location evidence="1">Cell inner membrane</location>
        <topology evidence="1">Peripheral membrane protein</topology>
        <orientation evidence="1">Cytoplasmic side</orientation>
    </subcellularLocation>
</comment>
<comment type="catalytic activity">
    <reaction evidence="13">
        <text>an alpha-Kdo-(2-&gt;4)-alpha-Kdo-(2-&gt;6)-lipid A + ADP-L-glycero-beta-D-manno-heptose = an L-alpha-D-Hep-(1-&gt;5)-[alpha-Kdo-(2-&gt;4)]-alpha-Kdo-(2-&gt;6)-lipid A + ADP + H(+)</text>
        <dbReference type="Rhea" id="RHEA:74067"/>
        <dbReference type="ChEBI" id="CHEBI:15378"/>
        <dbReference type="ChEBI" id="CHEBI:61506"/>
        <dbReference type="ChEBI" id="CHEBI:176431"/>
        <dbReference type="ChEBI" id="CHEBI:193068"/>
        <dbReference type="ChEBI" id="CHEBI:456216"/>
        <dbReference type="EC" id="2.4.99.23"/>
    </reaction>
</comment>
<keyword evidence="4" id="KW-0997">Cell inner membrane</keyword>
<dbReference type="OrthoDB" id="9767552at2"/>
<keyword evidence="7" id="KW-0448">Lipopolysaccharide biosynthesis</keyword>
<evidence type="ECO:0000256" key="11">
    <source>
        <dbReference type="ARBA" id="ARBA00044190"/>
    </source>
</evidence>
<gene>
    <name evidence="15" type="primary">rfaC</name>
    <name evidence="14" type="ORF">HT657_08475</name>
    <name evidence="15" type="ORF">HT672_05955</name>
</gene>
<name>A0A949T5T0_9PAST</name>
<evidence type="ECO:0000313" key="16">
    <source>
        <dbReference type="Proteomes" id="UP000732858"/>
    </source>
</evidence>
<dbReference type="PANTHER" id="PTHR30160:SF19">
    <property type="entry name" value="LIPOPOLYSACCHARIDE HEPTOSYLTRANSFERASE 1"/>
    <property type="match status" value="1"/>
</dbReference>
<sequence>MKVCLIKTSSMGDVIHTLPSLTDAQNKIPNLQIDWVVEPAFAEIPHWHSAVKKVIPFAFRVWRKRLLSQETLQQWSSFKQQLQQEHYDVVIDAQGLLKSAFFATRLAKGEKHGYDHHSIREPIATLFYDKRHAISYQQHAVERIRQLFAQSLGYSLPDALGDYAIARHFTSLAKEQENLTAYSPYLIAIHATTRADKHWQENSWSELFEHCIHSGLEIRLPWGNQKEFERATRLAELSEKIKVLPKLSLTELAEQIANAQVVISVDTGLSHLTAALDKPNIILYGATDPNLIGAYGKNQHYLQAQGMENISVQKVWEKLVGIQG</sequence>
<dbReference type="GO" id="GO:0005829">
    <property type="term" value="C:cytosol"/>
    <property type="evidence" value="ECO:0007669"/>
    <property type="project" value="TreeGrafter"/>
</dbReference>
<dbReference type="Proteomes" id="UP001196379">
    <property type="component" value="Unassembled WGS sequence"/>
</dbReference>
<protein>
    <recommendedName>
        <fullName evidence="11">Lipopolysaccharide heptosyltransferase 1</fullName>
        <ecNumber evidence="10">2.4.99.23</ecNumber>
    </recommendedName>
    <alternativeName>
        <fullName evidence="12">ADP-heptose:lipopolysaccharide heptosyltransferase I</fullName>
    </alternativeName>
</protein>
<keyword evidence="5" id="KW-0328">Glycosyltransferase</keyword>
<evidence type="ECO:0000256" key="4">
    <source>
        <dbReference type="ARBA" id="ARBA00022519"/>
    </source>
</evidence>
<dbReference type="SUPFAM" id="SSF53756">
    <property type="entry name" value="UDP-Glycosyltransferase/glycogen phosphorylase"/>
    <property type="match status" value="1"/>
</dbReference>
<dbReference type="GO" id="GO:0008713">
    <property type="term" value="F:ADP-heptose-lipopolysaccharide heptosyltransferase activity"/>
    <property type="evidence" value="ECO:0007669"/>
    <property type="project" value="TreeGrafter"/>
</dbReference>
<dbReference type="EMBL" id="JABULY010000006">
    <property type="protein sequence ID" value="MBV6532155.1"/>
    <property type="molecule type" value="Genomic_DNA"/>
</dbReference>
<evidence type="ECO:0000256" key="10">
    <source>
        <dbReference type="ARBA" id="ARBA00044041"/>
    </source>
</evidence>
<dbReference type="InterPro" id="IPR011908">
    <property type="entry name" value="LipoPS_heptosylTferase-I"/>
</dbReference>
<accession>A0A949T5T0</accession>
<dbReference type="GO" id="GO:0005886">
    <property type="term" value="C:plasma membrane"/>
    <property type="evidence" value="ECO:0007669"/>
    <property type="project" value="UniProtKB-SubCell"/>
</dbReference>
<evidence type="ECO:0000256" key="8">
    <source>
        <dbReference type="ARBA" id="ARBA00023136"/>
    </source>
</evidence>
<evidence type="ECO:0000256" key="3">
    <source>
        <dbReference type="ARBA" id="ARBA00022475"/>
    </source>
</evidence>
<comment type="caution">
    <text evidence="15">The sequence shown here is derived from an EMBL/GenBank/DDBJ whole genome shotgun (WGS) entry which is preliminary data.</text>
</comment>
<dbReference type="NCBIfam" id="TIGR02193">
    <property type="entry name" value="heptsyl_trn_I"/>
    <property type="match status" value="1"/>
</dbReference>
<evidence type="ECO:0000313" key="15">
    <source>
        <dbReference type="EMBL" id="MBV6546827.1"/>
    </source>
</evidence>
<dbReference type="Pfam" id="PF01075">
    <property type="entry name" value="Glyco_transf_9"/>
    <property type="match status" value="1"/>
</dbReference>
<dbReference type="Proteomes" id="UP000732858">
    <property type="component" value="Unassembled WGS sequence"/>
</dbReference>
<reference evidence="15 17" key="1">
    <citation type="journal article" date="2021" name="Mol. Ecol.">
        <title>Polar bear-adapted Ursidibacter maritimus are remarkably conserved after generations in captivity.</title>
        <authorList>
            <person name="Espinosa-Gongora C."/>
            <person name="Hansen M.J."/>
            <person name="Bertelsen M.F."/>
            <person name="Bojesen A.M."/>
        </authorList>
    </citation>
    <scope>NUCLEOTIDE SEQUENCE</scope>
    <source>
        <strain evidence="15">Pb43105x</strain>
        <strain evidence="14 17">Pb43106</strain>
    </source>
</reference>
<evidence type="ECO:0000256" key="5">
    <source>
        <dbReference type="ARBA" id="ARBA00022676"/>
    </source>
</evidence>
<dbReference type="EMBL" id="JABUMC010000011">
    <property type="protein sequence ID" value="MBV6546827.1"/>
    <property type="molecule type" value="Genomic_DNA"/>
</dbReference>
<keyword evidence="8" id="KW-0472">Membrane</keyword>
<dbReference type="GeneID" id="65549580"/>
<evidence type="ECO:0000256" key="7">
    <source>
        <dbReference type="ARBA" id="ARBA00022985"/>
    </source>
</evidence>
<comment type="pathway">
    <text evidence="2">Bacterial outer membrane biogenesis; LPS core biosynthesis.</text>
</comment>
<organism evidence="15 16">
    <name type="scientific">Ursidibacter maritimus</name>
    <dbReference type="NCBI Taxonomy" id="1331689"/>
    <lineage>
        <taxon>Bacteria</taxon>
        <taxon>Pseudomonadati</taxon>
        <taxon>Pseudomonadota</taxon>
        <taxon>Gammaproteobacteria</taxon>
        <taxon>Pasteurellales</taxon>
        <taxon>Pasteurellaceae</taxon>
        <taxon>Ursidibacter</taxon>
    </lineage>
</organism>
<dbReference type="CDD" id="cd03789">
    <property type="entry name" value="GT9_LPS_heptosyltransferase"/>
    <property type="match status" value="1"/>
</dbReference>
<dbReference type="InterPro" id="IPR002201">
    <property type="entry name" value="Glyco_trans_9"/>
</dbReference>
<dbReference type="EC" id="2.4.99.23" evidence="10"/>
<dbReference type="AlphaFoldDB" id="A0A949T5T0"/>
<evidence type="ECO:0000256" key="12">
    <source>
        <dbReference type="ARBA" id="ARBA00044330"/>
    </source>
</evidence>
<evidence type="ECO:0000256" key="2">
    <source>
        <dbReference type="ARBA" id="ARBA00004713"/>
    </source>
</evidence>
<keyword evidence="6" id="KW-0808">Transferase</keyword>
<dbReference type="RefSeq" id="WP_157403645.1">
    <property type="nucleotide sequence ID" value="NZ_JABULY010000006.1"/>
</dbReference>